<accession>A0ABY2DJH3</accession>
<dbReference type="EMBL" id="SMKE01000115">
    <property type="protein sequence ID" value="TDC00272.1"/>
    <property type="molecule type" value="Genomic_DNA"/>
</dbReference>
<evidence type="ECO:0000313" key="1">
    <source>
        <dbReference type="EMBL" id="TDC00272.1"/>
    </source>
</evidence>
<sequence length="56" mass="6195">DLVDYSTEEAIVAAVEADHAGFVGHLVEFAHAYGLRAREDHQLFVDVFRNGRLPGI</sequence>
<gene>
    <name evidence="1" type="ORF">E1091_05215</name>
</gene>
<reference evidence="1 2" key="1">
    <citation type="submission" date="2019-02" db="EMBL/GenBank/DDBJ databases">
        <title>Draft genome sequences of novel Actinobacteria.</title>
        <authorList>
            <person name="Sahin N."/>
            <person name="Ay H."/>
            <person name="Saygin H."/>
        </authorList>
    </citation>
    <scope>NUCLEOTIDE SEQUENCE [LARGE SCALE GENOMIC DNA]</scope>
    <source>
        <strain evidence="1 2">JCM 30529</strain>
    </source>
</reference>
<keyword evidence="2" id="KW-1185">Reference proteome</keyword>
<evidence type="ECO:0000313" key="2">
    <source>
        <dbReference type="Proteomes" id="UP000295626"/>
    </source>
</evidence>
<protein>
    <submittedName>
        <fullName evidence="1">DUF2252 domain-containing protein</fullName>
    </submittedName>
</protein>
<dbReference type="Proteomes" id="UP000295626">
    <property type="component" value="Unassembled WGS sequence"/>
</dbReference>
<organism evidence="1 2">
    <name type="scientific">Micromonospora fluostatini</name>
    <dbReference type="NCBI Taxonomy" id="1629071"/>
    <lineage>
        <taxon>Bacteria</taxon>
        <taxon>Bacillati</taxon>
        <taxon>Actinomycetota</taxon>
        <taxon>Actinomycetes</taxon>
        <taxon>Micromonosporales</taxon>
        <taxon>Micromonosporaceae</taxon>
        <taxon>Micromonospora</taxon>
    </lineage>
</organism>
<proteinExistence type="predicted"/>
<comment type="caution">
    <text evidence="1">The sequence shown here is derived from an EMBL/GenBank/DDBJ whole genome shotgun (WGS) entry which is preliminary data.</text>
</comment>
<name>A0ABY2DJH3_9ACTN</name>
<feature type="non-terminal residue" evidence="1">
    <location>
        <position position="1"/>
    </location>
</feature>